<protein>
    <recommendedName>
        <fullName evidence="8">Copper-fist domain-containing protein</fullName>
    </recommendedName>
</protein>
<dbReference type="SMART" id="SM00412">
    <property type="entry name" value="Cu_FIST"/>
    <property type="match status" value="1"/>
</dbReference>
<dbReference type="GO" id="GO:0006879">
    <property type="term" value="P:intracellular iron ion homeostasis"/>
    <property type="evidence" value="ECO:0007669"/>
    <property type="project" value="TreeGrafter"/>
</dbReference>
<sequence length="87" mass="9908">MLIVGEDGIARKFSCEKCIKGHRTSGCKHANSQLIEIKKKGRPSTQCEQCKELRKTKHMHVKCICSGNKPGWLRCRCLTCRSLYLTL</sequence>
<gene>
    <name evidence="9" type="ORF">INT44_001951</name>
</gene>
<keyword evidence="4" id="KW-0186">Copper</keyword>
<dbReference type="GO" id="GO:0005507">
    <property type="term" value="F:copper ion binding"/>
    <property type="evidence" value="ECO:0007669"/>
    <property type="project" value="InterPro"/>
</dbReference>
<keyword evidence="6" id="KW-0804">Transcription</keyword>
<keyword evidence="10" id="KW-1185">Reference proteome</keyword>
<feature type="non-terminal residue" evidence="9">
    <location>
        <position position="1"/>
    </location>
</feature>
<dbReference type="GO" id="GO:0045944">
    <property type="term" value="P:positive regulation of transcription by RNA polymerase II"/>
    <property type="evidence" value="ECO:0007669"/>
    <property type="project" value="TreeGrafter"/>
</dbReference>
<dbReference type="SMART" id="SM01090">
    <property type="entry name" value="Copper-fist"/>
    <property type="match status" value="1"/>
</dbReference>
<evidence type="ECO:0000313" key="10">
    <source>
        <dbReference type="Proteomes" id="UP000612746"/>
    </source>
</evidence>
<dbReference type="Gene3D" id="3.90.430.10">
    <property type="entry name" value="Copper fist DNA-binding domain"/>
    <property type="match status" value="1"/>
</dbReference>
<name>A0A8H7Q5M8_9FUNG</name>
<reference evidence="9" key="1">
    <citation type="submission" date="2020-12" db="EMBL/GenBank/DDBJ databases">
        <title>Metabolic potential, ecology and presence of endohyphal bacteria is reflected in genomic diversity of Mucoromycotina.</title>
        <authorList>
            <person name="Muszewska A."/>
            <person name="Okrasinska A."/>
            <person name="Steczkiewicz K."/>
            <person name="Drgas O."/>
            <person name="Orlowska M."/>
            <person name="Perlinska-Lenart U."/>
            <person name="Aleksandrzak-Piekarczyk T."/>
            <person name="Szatraj K."/>
            <person name="Zielenkiewicz U."/>
            <person name="Pilsyk S."/>
            <person name="Malc E."/>
            <person name="Mieczkowski P."/>
            <person name="Kruszewska J.S."/>
            <person name="Biernat P."/>
            <person name="Pawlowska J."/>
        </authorList>
    </citation>
    <scope>NUCLEOTIDE SEQUENCE</scope>
    <source>
        <strain evidence="9">WA0000051536</strain>
    </source>
</reference>
<evidence type="ECO:0000256" key="5">
    <source>
        <dbReference type="ARBA" id="ARBA00023015"/>
    </source>
</evidence>
<evidence type="ECO:0000256" key="3">
    <source>
        <dbReference type="ARBA" id="ARBA00022833"/>
    </source>
</evidence>
<dbReference type="PANTHER" id="PTHR28088">
    <property type="entry name" value="TRANSCRIPTIONAL ACTIVATOR HAA1-RELATED"/>
    <property type="match status" value="1"/>
</dbReference>
<comment type="caution">
    <text evidence="9">The sequence shown here is derived from an EMBL/GenBank/DDBJ whole genome shotgun (WGS) entry which is preliminary data.</text>
</comment>
<dbReference type="Pfam" id="PF00649">
    <property type="entry name" value="Copper-fist"/>
    <property type="match status" value="1"/>
</dbReference>
<keyword evidence="2" id="KW-0479">Metal-binding</keyword>
<evidence type="ECO:0000256" key="7">
    <source>
        <dbReference type="ARBA" id="ARBA00023242"/>
    </source>
</evidence>
<dbReference type="Proteomes" id="UP000612746">
    <property type="component" value="Unassembled WGS sequence"/>
</dbReference>
<dbReference type="PANTHER" id="PTHR28088:SF5">
    <property type="entry name" value="TRANSCRIPTIONAL ACTIVATOR HAA1-RELATED"/>
    <property type="match status" value="1"/>
</dbReference>
<dbReference type="OrthoDB" id="5600085at2759"/>
<evidence type="ECO:0000256" key="6">
    <source>
        <dbReference type="ARBA" id="ARBA00023163"/>
    </source>
</evidence>
<dbReference type="GO" id="GO:0000981">
    <property type="term" value="F:DNA-binding transcription factor activity, RNA polymerase II-specific"/>
    <property type="evidence" value="ECO:0007669"/>
    <property type="project" value="TreeGrafter"/>
</dbReference>
<dbReference type="EMBL" id="JAEPRA010000005">
    <property type="protein sequence ID" value="KAG2185161.1"/>
    <property type="molecule type" value="Genomic_DNA"/>
</dbReference>
<evidence type="ECO:0000256" key="2">
    <source>
        <dbReference type="ARBA" id="ARBA00022723"/>
    </source>
</evidence>
<feature type="domain" description="Copper-fist" evidence="8">
    <location>
        <begin position="12"/>
        <end position="44"/>
    </location>
</feature>
<dbReference type="PRINTS" id="PR00617">
    <property type="entry name" value="COPPERFIST"/>
</dbReference>
<accession>A0A8H7Q5M8</accession>
<dbReference type="FunFam" id="3.90.430.10:FF:000001">
    <property type="entry name" value="Copper fist DNA-binding protein"/>
    <property type="match status" value="1"/>
</dbReference>
<dbReference type="GO" id="GO:0006878">
    <property type="term" value="P:intracellular copper ion homeostasis"/>
    <property type="evidence" value="ECO:0007669"/>
    <property type="project" value="TreeGrafter"/>
</dbReference>
<dbReference type="GO" id="GO:0000978">
    <property type="term" value="F:RNA polymerase II cis-regulatory region sequence-specific DNA binding"/>
    <property type="evidence" value="ECO:0007669"/>
    <property type="project" value="TreeGrafter"/>
</dbReference>
<comment type="subcellular location">
    <subcellularLocation>
        <location evidence="1">Nucleus</location>
    </subcellularLocation>
</comment>
<dbReference type="SUPFAM" id="SSF57879">
    <property type="entry name" value="Zinc domain conserved in yeast copper-regulated transcription factors"/>
    <property type="match status" value="1"/>
</dbReference>
<keyword evidence="5" id="KW-0805">Transcription regulation</keyword>
<organism evidence="9 10">
    <name type="scientific">Umbelopsis vinacea</name>
    <dbReference type="NCBI Taxonomy" id="44442"/>
    <lineage>
        <taxon>Eukaryota</taxon>
        <taxon>Fungi</taxon>
        <taxon>Fungi incertae sedis</taxon>
        <taxon>Mucoromycota</taxon>
        <taxon>Mucoromycotina</taxon>
        <taxon>Umbelopsidomycetes</taxon>
        <taxon>Umbelopsidales</taxon>
        <taxon>Umbelopsidaceae</taxon>
        <taxon>Umbelopsis</taxon>
    </lineage>
</organism>
<evidence type="ECO:0000256" key="1">
    <source>
        <dbReference type="ARBA" id="ARBA00004123"/>
    </source>
</evidence>
<evidence type="ECO:0000256" key="4">
    <source>
        <dbReference type="ARBA" id="ARBA00023008"/>
    </source>
</evidence>
<dbReference type="InterPro" id="IPR036395">
    <property type="entry name" value="Cu_fist_DNA-bd_dom_sf"/>
</dbReference>
<dbReference type="GO" id="GO:0005634">
    <property type="term" value="C:nucleus"/>
    <property type="evidence" value="ECO:0007669"/>
    <property type="project" value="UniProtKB-SubCell"/>
</dbReference>
<dbReference type="PROSITE" id="PS50073">
    <property type="entry name" value="COPPER_FIST_2"/>
    <property type="match status" value="1"/>
</dbReference>
<dbReference type="AlphaFoldDB" id="A0A8H7Q5M8"/>
<dbReference type="InterPro" id="IPR051763">
    <property type="entry name" value="Copper_Homeo_Regul"/>
</dbReference>
<proteinExistence type="predicted"/>
<evidence type="ECO:0000259" key="8">
    <source>
        <dbReference type="PROSITE" id="PS50073"/>
    </source>
</evidence>
<keyword evidence="7" id="KW-0539">Nucleus</keyword>
<dbReference type="InterPro" id="IPR001083">
    <property type="entry name" value="Cu_fist_DNA-bd_dom"/>
</dbReference>
<evidence type="ECO:0000313" key="9">
    <source>
        <dbReference type="EMBL" id="KAG2185161.1"/>
    </source>
</evidence>
<keyword evidence="3" id="KW-0862">Zinc</keyword>